<evidence type="ECO:0000256" key="1">
    <source>
        <dbReference type="SAM" id="MobiDB-lite"/>
    </source>
</evidence>
<evidence type="ECO:0000313" key="3">
    <source>
        <dbReference type="Proteomes" id="UP000217790"/>
    </source>
</evidence>
<proteinExistence type="predicted"/>
<dbReference type="Proteomes" id="UP000217790">
    <property type="component" value="Unassembled WGS sequence"/>
</dbReference>
<protein>
    <submittedName>
        <fullName evidence="2">Uncharacterized protein</fullName>
    </submittedName>
</protein>
<feature type="compositionally biased region" description="Low complexity" evidence="1">
    <location>
        <begin position="68"/>
        <end position="77"/>
    </location>
</feature>
<gene>
    <name evidence="2" type="ORF">ARMGADRAFT_1022951</name>
</gene>
<keyword evidence="3" id="KW-1185">Reference proteome</keyword>
<name>A0A2H3EAS9_ARMGA</name>
<feature type="region of interest" description="Disordered" evidence="1">
    <location>
        <begin position="68"/>
        <end position="97"/>
    </location>
</feature>
<dbReference type="EMBL" id="KZ293644">
    <property type="protein sequence ID" value="PBL04560.1"/>
    <property type="molecule type" value="Genomic_DNA"/>
</dbReference>
<evidence type="ECO:0000313" key="2">
    <source>
        <dbReference type="EMBL" id="PBL04560.1"/>
    </source>
</evidence>
<organism evidence="2 3">
    <name type="scientific">Armillaria gallica</name>
    <name type="common">Bulbous honey fungus</name>
    <name type="synonym">Armillaria bulbosa</name>
    <dbReference type="NCBI Taxonomy" id="47427"/>
    <lineage>
        <taxon>Eukaryota</taxon>
        <taxon>Fungi</taxon>
        <taxon>Dikarya</taxon>
        <taxon>Basidiomycota</taxon>
        <taxon>Agaricomycotina</taxon>
        <taxon>Agaricomycetes</taxon>
        <taxon>Agaricomycetidae</taxon>
        <taxon>Agaricales</taxon>
        <taxon>Marasmiineae</taxon>
        <taxon>Physalacriaceae</taxon>
        <taxon>Armillaria</taxon>
    </lineage>
</organism>
<sequence>MNNKPISHSQSLSITSESTLSLSDLEDSMAGMASIVLTDSDSEPEIFSDVEDQTACKHCSCQSPSLASHHLPAASSRHPPPIYAPLSSDKSTRPGLQEAMPATLGGLRATPSRKQKFYVVTNGQTMGVFTQWYAQFLEDGIDIDGKVPHVTSFLDDAIANAGNHLYHEVFVVRDELTALKFLLDKLRDDEVLRADF</sequence>
<dbReference type="AlphaFoldDB" id="A0A2H3EAS9"/>
<dbReference type="InParanoid" id="A0A2H3EAS9"/>
<accession>A0A2H3EAS9</accession>
<reference evidence="3" key="1">
    <citation type="journal article" date="2017" name="Nat. Ecol. Evol.">
        <title>Genome expansion and lineage-specific genetic innovations in the forest pathogenic fungi Armillaria.</title>
        <authorList>
            <person name="Sipos G."/>
            <person name="Prasanna A.N."/>
            <person name="Walter M.C."/>
            <person name="O'Connor E."/>
            <person name="Balint B."/>
            <person name="Krizsan K."/>
            <person name="Kiss B."/>
            <person name="Hess J."/>
            <person name="Varga T."/>
            <person name="Slot J."/>
            <person name="Riley R."/>
            <person name="Boka B."/>
            <person name="Rigling D."/>
            <person name="Barry K."/>
            <person name="Lee J."/>
            <person name="Mihaltcheva S."/>
            <person name="LaButti K."/>
            <person name="Lipzen A."/>
            <person name="Waldron R."/>
            <person name="Moloney N.M."/>
            <person name="Sperisen C."/>
            <person name="Kredics L."/>
            <person name="Vagvoelgyi C."/>
            <person name="Patrignani A."/>
            <person name="Fitzpatrick D."/>
            <person name="Nagy I."/>
            <person name="Doyle S."/>
            <person name="Anderson J.B."/>
            <person name="Grigoriev I.V."/>
            <person name="Gueldener U."/>
            <person name="Muensterkoetter M."/>
            <person name="Nagy L.G."/>
        </authorList>
    </citation>
    <scope>NUCLEOTIDE SEQUENCE [LARGE SCALE GENOMIC DNA]</scope>
    <source>
        <strain evidence="3">Ar21-2</strain>
    </source>
</reference>